<comment type="caution">
    <text evidence="1">The sequence shown here is derived from an EMBL/GenBank/DDBJ whole genome shotgun (WGS) entry which is preliminary data.</text>
</comment>
<gene>
    <name evidence="1" type="ORF">GBL_1322</name>
</gene>
<dbReference type="Proteomes" id="UP000016424">
    <property type="component" value="Unassembled WGS sequence"/>
</dbReference>
<protein>
    <submittedName>
        <fullName evidence="1">Uncharacterized protein</fullName>
    </submittedName>
</protein>
<name>U2X331_GEOKU</name>
<reference evidence="2" key="1">
    <citation type="journal article" date="2013" name="Genome">
        <title>Draft Genome Sequence of Geobacillus kaustophilus GBlys, a Lysogenic Strain with Bacteriophage phiOH2.</title>
        <authorList>
            <person name="Doi K."/>
            <person name="Mori K."/>
            <person name="Martono H."/>
            <person name="Nagayoshi Y."/>
            <person name="Fujino Y."/>
            <person name="Tashiro K."/>
            <person name="Kuhara S."/>
            <person name="Ohshima T."/>
        </authorList>
    </citation>
    <scope>NUCLEOTIDE SEQUENCE [LARGE SCALE GENOMIC DNA]</scope>
    <source>
        <strain evidence="2">GBlys</strain>
    </source>
</reference>
<evidence type="ECO:0000313" key="2">
    <source>
        <dbReference type="Proteomes" id="UP000016424"/>
    </source>
</evidence>
<proteinExistence type="predicted"/>
<accession>U2X331</accession>
<dbReference type="EMBL" id="BASG01000008">
    <property type="protein sequence ID" value="GAD13105.1"/>
    <property type="molecule type" value="Genomic_DNA"/>
</dbReference>
<organism evidence="1 2">
    <name type="scientific">Geobacillus kaustophilus GBlys</name>
    <dbReference type="NCBI Taxonomy" id="1337888"/>
    <lineage>
        <taxon>Bacteria</taxon>
        <taxon>Bacillati</taxon>
        <taxon>Bacillota</taxon>
        <taxon>Bacilli</taxon>
        <taxon>Bacillales</taxon>
        <taxon>Anoxybacillaceae</taxon>
        <taxon>Geobacillus</taxon>
        <taxon>Geobacillus thermoleovorans group</taxon>
    </lineage>
</organism>
<sequence>MVMAKRQALVGSLPFRVGWPHRKLVMERGMRRRYRGFSNSRFCGRGQSGSGEPDPLVLALRSVSRS</sequence>
<dbReference type="AlphaFoldDB" id="U2X331"/>
<evidence type="ECO:0000313" key="1">
    <source>
        <dbReference type="EMBL" id="GAD13105.1"/>
    </source>
</evidence>